<name>A0A4U0TS94_9PEZI</name>
<dbReference type="CDD" id="cd22852">
    <property type="entry name" value="SMN_C"/>
    <property type="match status" value="1"/>
</dbReference>
<comment type="similarity">
    <text evidence="2">Belongs to the SMN family.</text>
</comment>
<comment type="caution">
    <text evidence="8">The sequence shown here is derived from an EMBL/GenBank/DDBJ whole genome shotgun (WGS) entry which is preliminary data.</text>
</comment>
<evidence type="ECO:0000256" key="6">
    <source>
        <dbReference type="SAM" id="MobiDB-lite"/>
    </source>
</evidence>
<dbReference type="InterPro" id="IPR049481">
    <property type="entry name" value="SMN_G2-BD"/>
</dbReference>
<keyword evidence="5" id="KW-0539">Nucleus</keyword>
<evidence type="ECO:0000313" key="9">
    <source>
        <dbReference type="Proteomes" id="UP000308549"/>
    </source>
</evidence>
<proteinExistence type="inferred from homology"/>
<evidence type="ECO:0000256" key="4">
    <source>
        <dbReference type="ARBA" id="ARBA00023187"/>
    </source>
</evidence>
<dbReference type="EMBL" id="NAJL01000041">
    <property type="protein sequence ID" value="TKA24762.1"/>
    <property type="molecule type" value="Genomic_DNA"/>
</dbReference>
<protein>
    <recommendedName>
        <fullName evidence="7">Survival Motor Neuron Gemin2-binding domain-containing protein</fullName>
    </recommendedName>
</protein>
<dbReference type="OrthoDB" id="197400at2759"/>
<evidence type="ECO:0000256" key="2">
    <source>
        <dbReference type="ARBA" id="ARBA00005371"/>
    </source>
</evidence>
<organism evidence="8 9">
    <name type="scientific">Salinomyces thailandicus</name>
    <dbReference type="NCBI Taxonomy" id="706561"/>
    <lineage>
        <taxon>Eukaryota</taxon>
        <taxon>Fungi</taxon>
        <taxon>Dikarya</taxon>
        <taxon>Ascomycota</taxon>
        <taxon>Pezizomycotina</taxon>
        <taxon>Dothideomycetes</taxon>
        <taxon>Dothideomycetidae</taxon>
        <taxon>Mycosphaerellales</taxon>
        <taxon>Teratosphaeriaceae</taxon>
        <taxon>Salinomyces</taxon>
    </lineage>
</organism>
<keyword evidence="4" id="KW-0508">mRNA splicing</keyword>
<gene>
    <name evidence="8" type="ORF">B0A50_05750</name>
</gene>
<dbReference type="Pfam" id="PF20636">
    <property type="entry name" value="SMN_G2-BD"/>
    <property type="match status" value="1"/>
</dbReference>
<dbReference type="PANTHER" id="PTHR39267:SF1">
    <property type="entry name" value="SURVIVAL MOTOR NEURON PROTEIN"/>
    <property type="match status" value="1"/>
</dbReference>
<accession>A0A4U0TS94</accession>
<comment type="subcellular location">
    <subcellularLocation>
        <location evidence="1">Nucleus</location>
    </subcellularLocation>
</comment>
<dbReference type="GO" id="GO:0008380">
    <property type="term" value="P:RNA splicing"/>
    <property type="evidence" value="ECO:0007669"/>
    <property type="project" value="UniProtKB-KW"/>
</dbReference>
<dbReference type="InterPro" id="IPR047313">
    <property type="entry name" value="SMN_C"/>
</dbReference>
<dbReference type="AlphaFoldDB" id="A0A4U0TS94"/>
<evidence type="ECO:0000256" key="5">
    <source>
        <dbReference type="ARBA" id="ARBA00023242"/>
    </source>
</evidence>
<evidence type="ECO:0000256" key="1">
    <source>
        <dbReference type="ARBA" id="ARBA00004123"/>
    </source>
</evidence>
<keyword evidence="9" id="KW-1185">Reference proteome</keyword>
<dbReference type="CDD" id="cd22851">
    <property type="entry name" value="SMN_N"/>
    <property type="match status" value="1"/>
</dbReference>
<sequence>MAKQKISQEEVWDDSALVQSWNEALQEYKKYHSLAAKGEKVALVLDEAESGVPEKAPNTKVESKEEPELKAPNVNLEAEQQDAVGGAEAPQQQPQAEATVVGAGTMPQVLMNSVQDEGLKNMMMSWYYAGYYTGLYEGQQKAYSSMQQ</sequence>
<feature type="region of interest" description="Disordered" evidence="6">
    <location>
        <begin position="48"/>
        <end position="73"/>
    </location>
</feature>
<dbReference type="Proteomes" id="UP000308549">
    <property type="component" value="Unassembled WGS sequence"/>
</dbReference>
<dbReference type="InterPro" id="IPR040424">
    <property type="entry name" value="Smn1"/>
</dbReference>
<keyword evidence="3" id="KW-0507">mRNA processing</keyword>
<evidence type="ECO:0000313" key="8">
    <source>
        <dbReference type="EMBL" id="TKA24762.1"/>
    </source>
</evidence>
<dbReference type="PANTHER" id="PTHR39267">
    <property type="entry name" value="SURVIVAL MOTOR NEURON-LIKE PROTEIN 1"/>
    <property type="match status" value="1"/>
</dbReference>
<dbReference type="GO" id="GO:0006397">
    <property type="term" value="P:mRNA processing"/>
    <property type="evidence" value="ECO:0007669"/>
    <property type="project" value="UniProtKB-KW"/>
</dbReference>
<evidence type="ECO:0000259" key="7">
    <source>
        <dbReference type="Pfam" id="PF20636"/>
    </source>
</evidence>
<feature type="domain" description="Survival Motor Neuron Gemin2-binding" evidence="7">
    <location>
        <begin position="9"/>
        <end position="32"/>
    </location>
</feature>
<dbReference type="GO" id="GO:0005634">
    <property type="term" value="C:nucleus"/>
    <property type="evidence" value="ECO:0007669"/>
    <property type="project" value="UniProtKB-SubCell"/>
</dbReference>
<evidence type="ECO:0000256" key="3">
    <source>
        <dbReference type="ARBA" id="ARBA00022664"/>
    </source>
</evidence>
<reference evidence="8 9" key="1">
    <citation type="submission" date="2017-03" db="EMBL/GenBank/DDBJ databases">
        <title>Genomes of endolithic fungi from Antarctica.</title>
        <authorList>
            <person name="Coleine C."/>
            <person name="Masonjones S."/>
            <person name="Stajich J.E."/>
        </authorList>
    </citation>
    <scope>NUCLEOTIDE SEQUENCE [LARGE SCALE GENOMIC DNA]</scope>
    <source>
        <strain evidence="8 9">CCFEE 6315</strain>
    </source>
</reference>